<dbReference type="InterPro" id="IPR013545">
    <property type="entry name" value="T2SS_protein-GspG_C"/>
</dbReference>
<proteinExistence type="predicted"/>
<dbReference type="Gene3D" id="3.30.700.10">
    <property type="entry name" value="Glycoprotein, Type 4 Pilin"/>
    <property type="match status" value="1"/>
</dbReference>
<dbReference type="Pfam" id="PF08334">
    <property type="entry name" value="T2SSG"/>
    <property type="match status" value="1"/>
</dbReference>
<name>A0ABR9H670_9BACT</name>
<dbReference type="InterPro" id="IPR045584">
    <property type="entry name" value="Pilin-like"/>
</dbReference>
<gene>
    <name evidence="2" type="ORF">H4684_002868</name>
</gene>
<protein>
    <recommendedName>
        <fullName evidence="1">Type II secretion system protein GspG C-terminal domain-containing protein</fullName>
    </recommendedName>
</protein>
<dbReference type="SUPFAM" id="SSF54523">
    <property type="entry name" value="Pili subunits"/>
    <property type="match status" value="1"/>
</dbReference>
<dbReference type="EMBL" id="JADBGG010000023">
    <property type="protein sequence ID" value="MBE1426204.1"/>
    <property type="molecule type" value="Genomic_DNA"/>
</dbReference>
<evidence type="ECO:0000313" key="2">
    <source>
        <dbReference type="EMBL" id="MBE1426204.1"/>
    </source>
</evidence>
<accession>A0ABR9H670</accession>
<dbReference type="RefSeq" id="WP_192624235.1">
    <property type="nucleotide sequence ID" value="NZ_JADBGG010000023.1"/>
</dbReference>
<dbReference type="Proteomes" id="UP000639010">
    <property type="component" value="Unassembled WGS sequence"/>
</dbReference>
<evidence type="ECO:0000313" key="3">
    <source>
        <dbReference type="Proteomes" id="UP000639010"/>
    </source>
</evidence>
<evidence type="ECO:0000259" key="1">
    <source>
        <dbReference type="Pfam" id="PF08334"/>
    </source>
</evidence>
<organism evidence="2 3">
    <name type="scientific">Desulfomicrobium macestii</name>
    <dbReference type="NCBI Taxonomy" id="90731"/>
    <lineage>
        <taxon>Bacteria</taxon>
        <taxon>Pseudomonadati</taxon>
        <taxon>Thermodesulfobacteriota</taxon>
        <taxon>Desulfovibrionia</taxon>
        <taxon>Desulfovibrionales</taxon>
        <taxon>Desulfomicrobiaceae</taxon>
        <taxon>Desulfomicrobium</taxon>
    </lineage>
</organism>
<feature type="domain" description="Type II secretion system protein GspG C-terminal" evidence="1">
    <location>
        <begin position="33"/>
        <end position="119"/>
    </location>
</feature>
<comment type="caution">
    <text evidence="2">The sequence shown here is derived from an EMBL/GenBank/DDBJ whole genome shotgun (WGS) entry which is preliminary data.</text>
</comment>
<keyword evidence="3" id="KW-1185">Reference proteome</keyword>
<sequence length="126" mass="14210">MVDIIRRLLVAGLAIGVIGGNADEFTRFYDETVESARHLATAADLRSIGTMLDYQLMKTGRYPEQDDFMSWMKANFKESPTDKLGYDHWNTLLIYTSSEDRKRFMLSSAGPDGLPNTLDDLRITGP</sequence>
<reference evidence="2 3" key="1">
    <citation type="submission" date="2020-10" db="EMBL/GenBank/DDBJ databases">
        <title>Genomic Encyclopedia of Type Strains, Phase IV (KMG-IV): sequencing the most valuable type-strain genomes for metagenomic binning, comparative biology and taxonomic classification.</title>
        <authorList>
            <person name="Goeker M."/>
        </authorList>
    </citation>
    <scope>NUCLEOTIDE SEQUENCE [LARGE SCALE GENOMIC DNA]</scope>
    <source>
        <strain evidence="2 3">DSM 4194</strain>
    </source>
</reference>